<feature type="region of interest" description="Disordered" evidence="1">
    <location>
        <begin position="1"/>
        <end position="34"/>
    </location>
</feature>
<dbReference type="EMBL" id="JAAMPC010000013">
    <property type="protein sequence ID" value="KAG2267360.1"/>
    <property type="molecule type" value="Genomic_DNA"/>
</dbReference>
<reference evidence="2 3" key="1">
    <citation type="submission" date="2020-02" db="EMBL/GenBank/DDBJ databases">
        <authorList>
            <person name="Ma Q."/>
            <person name="Huang Y."/>
            <person name="Song X."/>
            <person name="Pei D."/>
        </authorList>
    </citation>
    <scope>NUCLEOTIDE SEQUENCE [LARGE SCALE GENOMIC DNA]</scope>
    <source>
        <strain evidence="2">Sxm20200214</strain>
        <tissue evidence="2">Leaf</tissue>
    </source>
</reference>
<dbReference type="AlphaFoldDB" id="A0A8X7U5V0"/>
<evidence type="ECO:0000256" key="1">
    <source>
        <dbReference type="SAM" id="MobiDB-lite"/>
    </source>
</evidence>
<protein>
    <submittedName>
        <fullName evidence="2">Uncharacterized protein</fullName>
    </submittedName>
</protein>
<sequence length="104" mass="11653">MDKTRQFGCVRHTGGSDDGEEESVVESVRQHGREDALAVENDDCQVVEDEPDAHFENKIEENGICVQEEVVGDLRDKFRDVVRDDMFLKNQSISLNAAPQISSS</sequence>
<comment type="caution">
    <text evidence="2">The sequence shown here is derived from an EMBL/GenBank/DDBJ whole genome shotgun (WGS) entry which is preliminary data.</text>
</comment>
<accession>A0A8X7U5V0</accession>
<proteinExistence type="predicted"/>
<gene>
    <name evidence="2" type="ORF">Bca52824_061915</name>
</gene>
<name>A0A8X7U5V0_BRACI</name>
<keyword evidence="3" id="KW-1185">Reference proteome</keyword>
<organism evidence="2 3">
    <name type="scientific">Brassica carinata</name>
    <name type="common">Ethiopian mustard</name>
    <name type="synonym">Abyssinian cabbage</name>
    <dbReference type="NCBI Taxonomy" id="52824"/>
    <lineage>
        <taxon>Eukaryota</taxon>
        <taxon>Viridiplantae</taxon>
        <taxon>Streptophyta</taxon>
        <taxon>Embryophyta</taxon>
        <taxon>Tracheophyta</taxon>
        <taxon>Spermatophyta</taxon>
        <taxon>Magnoliopsida</taxon>
        <taxon>eudicotyledons</taxon>
        <taxon>Gunneridae</taxon>
        <taxon>Pentapetalae</taxon>
        <taxon>rosids</taxon>
        <taxon>malvids</taxon>
        <taxon>Brassicales</taxon>
        <taxon>Brassicaceae</taxon>
        <taxon>Brassiceae</taxon>
        <taxon>Brassica</taxon>
    </lineage>
</organism>
<evidence type="ECO:0000313" key="2">
    <source>
        <dbReference type="EMBL" id="KAG2267360.1"/>
    </source>
</evidence>
<evidence type="ECO:0000313" key="3">
    <source>
        <dbReference type="Proteomes" id="UP000886595"/>
    </source>
</evidence>
<dbReference type="OrthoDB" id="1918246at2759"/>
<dbReference type="Proteomes" id="UP000886595">
    <property type="component" value="Unassembled WGS sequence"/>
</dbReference>